<dbReference type="PANTHER" id="PTHR47561">
    <property type="entry name" value="POLYSACCHARIDE DEACETYLASE FAMILY PROTEIN (AFU_ORTHOLOGUE AFUA_6G05030)"/>
    <property type="match status" value="1"/>
</dbReference>
<evidence type="ECO:0000259" key="1">
    <source>
        <dbReference type="PROSITE" id="PS51677"/>
    </source>
</evidence>
<sequence>MTETYEKIKWPNNARCAVMLSFDLDGNTIWANGNRSYPGGENFIRSISIGDYGPKRAVPRILDLLAKYALPATFFTPAKIVEENPALLKQIDQAGHEIGHHGYQHERFVDLTRDEQKAIILRSQDIFQQIIGKKARGYRTPSGDWSRETAGLLHELGFLYSSSMRGDDRPYRTVIDGQVTDFIEMAPKWDLDDFVQFGYNLFPAEPAGQDRISGIEQVYNNFKQEFDGYYQYGLCFVLLMHPQIIGKPGRLLMLEQLLQHMKSHQDIWFATGEEIAEWWRANY</sequence>
<evidence type="ECO:0000313" key="3">
    <source>
        <dbReference type="Proteomes" id="UP000183997"/>
    </source>
</evidence>
<dbReference type="InterPro" id="IPR011330">
    <property type="entry name" value="Glyco_hydro/deAcase_b/a-brl"/>
</dbReference>
<dbReference type="InterPro" id="IPR037950">
    <property type="entry name" value="PgdA-like"/>
</dbReference>
<dbReference type="GO" id="GO:0005975">
    <property type="term" value="P:carbohydrate metabolic process"/>
    <property type="evidence" value="ECO:0007669"/>
    <property type="project" value="InterPro"/>
</dbReference>
<dbReference type="InterPro" id="IPR002509">
    <property type="entry name" value="NODB_dom"/>
</dbReference>
<evidence type="ECO:0000313" key="2">
    <source>
        <dbReference type="EMBL" id="SHK60772.1"/>
    </source>
</evidence>
<dbReference type="EMBL" id="FRAR01000018">
    <property type="protein sequence ID" value="SHK60772.1"/>
    <property type="molecule type" value="Genomic_DNA"/>
</dbReference>
<dbReference type="Gene3D" id="3.20.20.370">
    <property type="entry name" value="Glycoside hydrolase/deacetylase"/>
    <property type="match status" value="1"/>
</dbReference>
<gene>
    <name evidence="2" type="ORF">SAMN02745123_02449</name>
</gene>
<dbReference type="GO" id="GO:0016810">
    <property type="term" value="F:hydrolase activity, acting on carbon-nitrogen (but not peptide) bonds"/>
    <property type="evidence" value="ECO:0007669"/>
    <property type="project" value="InterPro"/>
</dbReference>
<dbReference type="RefSeq" id="WP_238456810.1">
    <property type="nucleotide sequence ID" value="NZ_FRAR01000018.1"/>
</dbReference>
<dbReference type="STRING" id="1121421.SAMN02745123_02449"/>
<keyword evidence="3" id="KW-1185">Reference proteome</keyword>
<name>A0A1M6TUU5_9FIRM</name>
<dbReference type="Pfam" id="PF01522">
    <property type="entry name" value="Polysacc_deac_1"/>
    <property type="match status" value="1"/>
</dbReference>
<dbReference type="Proteomes" id="UP000183997">
    <property type="component" value="Unassembled WGS sequence"/>
</dbReference>
<reference evidence="3" key="1">
    <citation type="submission" date="2016-11" db="EMBL/GenBank/DDBJ databases">
        <authorList>
            <person name="Varghese N."/>
            <person name="Submissions S."/>
        </authorList>
    </citation>
    <scope>NUCLEOTIDE SEQUENCE [LARGE SCALE GENOMIC DNA]</scope>
    <source>
        <strain evidence="3">DSM 10349</strain>
    </source>
</reference>
<dbReference type="PANTHER" id="PTHR47561:SF1">
    <property type="entry name" value="POLYSACCHARIDE DEACETYLASE FAMILY PROTEIN (AFU_ORTHOLOGUE AFUA_6G05030)"/>
    <property type="match status" value="1"/>
</dbReference>
<accession>A0A1M6TUU5</accession>
<proteinExistence type="predicted"/>
<dbReference type="CDD" id="cd10938">
    <property type="entry name" value="CE4_HpPgdA_like"/>
    <property type="match status" value="1"/>
</dbReference>
<feature type="domain" description="NodB homology" evidence="1">
    <location>
        <begin position="43"/>
        <end position="270"/>
    </location>
</feature>
<dbReference type="PROSITE" id="PS51677">
    <property type="entry name" value="NODB"/>
    <property type="match status" value="1"/>
</dbReference>
<dbReference type="AlphaFoldDB" id="A0A1M6TUU5"/>
<dbReference type="SUPFAM" id="SSF88713">
    <property type="entry name" value="Glycoside hydrolase/deacetylase"/>
    <property type="match status" value="1"/>
</dbReference>
<organism evidence="2 3">
    <name type="scientific">Desulforamulus aeronauticus DSM 10349</name>
    <dbReference type="NCBI Taxonomy" id="1121421"/>
    <lineage>
        <taxon>Bacteria</taxon>
        <taxon>Bacillati</taxon>
        <taxon>Bacillota</taxon>
        <taxon>Clostridia</taxon>
        <taxon>Eubacteriales</taxon>
        <taxon>Peptococcaceae</taxon>
        <taxon>Desulforamulus</taxon>
    </lineage>
</organism>
<protein>
    <submittedName>
        <fullName evidence="2">Peptidoglycan/xylan/chitin deacetylase, PgdA/CDA1 family</fullName>
    </submittedName>
</protein>